<dbReference type="EMBL" id="JWZT01004066">
    <property type="protein sequence ID" value="KII64927.1"/>
    <property type="molecule type" value="Genomic_DNA"/>
</dbReference>
<accession>A0A0C2MT90</accession>
<evidence type="ECO:0000313" key="2">
    <source>
        <dbReference type="EMBL" id="KII64927.1"/>
    </source>
</evidence>
<evidence type="ECO:0000313" key="3">
    <source>
        <dbReference type="Proteomes" id="UP000031668"/>
    </source>
</evidence>
<keyword evidence="1" id="KW-0472">Membrane</keyword>
<gene>
    <name evidence="2" type="ORF">RF11_06139</name>
</gene>
<reference evidence="2 3" key="1">
    <citation type="journal article" date="2014" name="Genome Biol. Evol.">
        <title>The genome of the myxosporean Thelohanellus kitauei shows adaptations to nutrient acquisition within its fish host.</title>
        <authorList>
            <person name="Yang Y."/>
            <person name="Xiong J."/>
            <person name="Zhou Z."/>
            <person name="Huo F."/>
            <person name="Miao W."/>
            <person name="Ran C."/>
            <person name="Liu Y."/>
            <person name="Zhang J."/>
            <person name="Feng J."/>
            <person name="Wang M."/>
            <person name="Wang M."/>
            <person name="Wang L."/>
            <person name="Yao B."/>
        </authorList>
    </citation>
    <scope>NUCLEOTIDE SEQUENCE [LARGE SCALE GENOMIC DNA]</scope>
    <source>
        <strain evidence="2">Wuqing</strain>
    </source>
</reference>
<sequence>MRLVGDLKDPDSYFMERQLNHMLDCECKSKNCLKNRMYMDRESFQSINHCSSLSKYGATMLHRQCDMIPMQRRQPEMILTKYHDPGYPFYYLYTVPDTEFMFETLSSGYKDRVPNFLLPEIPKLKAEFKGMDDFIFSETFFNFIVECFVKWYRNPNLWGRDSIDLFLIILLILCLILRVSKNRSICESYRERMFDFFGPHRKLENRSLLDIIKSELTTSQHPLVAAMVDRFIILSHLAKRNIANI</sequence>
<keyword evidence="1" id="KW-0812">Transmembrane</keyword>
<comment type="caution">
    <text evidence="2">The sequence shown here is derived from an EMBL/GenBank/DDBJ whole genome shotgun (WGS) entry which is preliminary data.</text>
</comment>
<keyword evidence="1" id="KW-1133">Transmembrane helix</keyword>
<dbReference type="Proteomes" id="UP000031668">
    <property type="component" value="Unassembled WGS sequence"/>
</dbReference>
<protein>
    <submittedName>
        <fullName evidence="2">Uncharacterized protein</fullName>
    </submittedName>
</protein>
<feature type="transmembrane region" description="Helical" evidence="1">
    <location>
        <begin position="163"/>
        <end position="180"/>
    </location>
</feature>
<organism evidence="2 3">
    <name type="scientific">Thelohanellus kitauei</name>
    <name type="common">Myxosporean</name>
    <dbReference type="NCBI Taxonomy" id="669202"/>
    <lineage>
        <taxon>Eukaryota</taxon>
        <taxon>Metazoa</taxon>
        <taxon>Cnidaria</taxon>
        <taxon>Myxozoa</taxon>
        <taxon>Myxosporea</taxon>
        <taxon>Bivalvulida</taxon>
        <taxon>Platysporina</taxon>
        <taxon>Myxobolidae</taxon>
        <taxon>Thelohanellus</taxon>
    </lineage>
</organism>
<proteinExistence type="predicted"/>
<dbReference type="AlphaFoldDB" id="A0A0C2MT90"/>
<keyword evidence="3" id="KW-1185">Reference proteome</keyword>
<evidence type="ECO:0000256" key="1">
    <source>
        <dbReference type="SAM" id="Phobius"/>
    </source>
</evidence>
<name>A0A0C2MT90_THEKT</name>